<evidence type="ECO:0000256" key="16">
    <source>
        <dbReference type="RuleBase" id="RU367023"/>
    </source>
</evidence>
<dbReference type="GO" id="GO:0005789">
    <property type="term" value="C:endoplasmic reticulum membrane"/>
    <property type="evidence" value="ECO:0007669"/>
    <property type="project" value="UniProtKB-SubCell"/>
</dbReference>
<evidence type="ECO:0000256" key="11">
    <source>
        <dbReference type="ARBA" id="ARBA00022989"/>
    </source>
</evidence>
<keyword evidence="11 16" id="KW-1133">Transmembrane helix</keyword>
<keyword evidence="18" id="KW-1185">Reference proteome</keyword>
<evidence type="ECO:0000256" key="1">
    <source>
        <dbReference type="ARBA" id="ARBA00004477"/>
    </source>
</evidence>
<evidence type="ECO:0000256" key="7">
    <source>
        <dbReference type="ARBA" id="ARBA00022679"/>
    </source>
</evidence>
<comment type="pathway">
    <text evidence="3">Lipid metabolism.</text>
</comment>
<organism evidence="17 18">
    <name type="scientific">Ophiocordyceps camponoti-rufipedis</name>
    <dbReference type="NCBI Taxonomy" id="2004952"/>
    <lineage>
        <taxon>Eukaryota</taxon>
        <taxon>Fungi</taxon>
        <taxon>Dikarya</taxon>
        <taxon>Ascomycota</taxon>
        <taxon>Pezizomycotina</taxon>
        <taxon>Sordariomycetes</taxon>
        <taxon>Hypocreomycetidae</taxon>
        <taxon>Hypocreales</taxon>
        <taxon>Ophiocordycipitaceae</taxon>
        <taxon>Ophiocordyceps</taxon>
    </lineage>
</organism>
<evidence type="ECO:0000256" key="8">
    <source>
        <dbReference type="ARBA" id="ARBA00022692"/>
    </source>
</evidence>
<dbReference type="EMBL" id="NJES01000400">
    <property type="protein sequence ID" value="PHH72693.1"/>
    <property type="molecule type" value="Genomic_DNA"/>
</dbReference>
<evidence type="ECO:0000256" key="2">
    <source>
        <dbReference type="ARBA" id="ARBA00004771"/>
    </source>
</evidence>
<keyword evidence="12 16" id="KW-0443">Lipid metabolism</keyword>
<comment type="similarity">
    <text evidence="4 16">Belongs to the diacylglycerol acyltransferase family.</text>
</comment>
<evidence type="ECO:0000256" key="6">
    <source>
        <dbReference type="ARBA" id="ARBA00022516"/>
    </source>
</evidence>
<feature type="transmembrane region" description="Helical" evidence="16">
    <location>
        <begin position="87"/>
        <end position="111"/>
    </location>
</feature>
<keyword evidence="13 16" id="KW-0472">Membrane</keyword>
<evidence type="ECO:0000256" key="12">
    <source>
        <dbReference type="ARBA" id="ARBA00023098"/>
    </source>
</evidence>
<evidence type="ECO:0000256" key="3">
    <source>
        <dbReference type="ARBA" id="ARBA00005189"/>
    </source>
</evidence>
<comment type="caution">
    <text evidence="16">Lacks conserved residue(s) required for the propagation of feature annotation.</text>
</comment>
<evidence type="ECO:0000256" key="5">
    <source>
        <dbReference type="ARBA" id="ARBA00013244"/>
    </source>
</evidence>
<evidence type="ECO:0000256" key="9">
    <source>
        <dbReference type="ARBA" id="ARBA00022798"/>
    </source>
</evidence>
<name>A0A2C5YYJ3_9HYPO</name>
<evidence type="ECO:0000256" key="4">
    <source>
        <dbReference type="ARBA" id="ARBA00005420"/>
    </source>
</evidence>
<comment type="function">
    <text evidence="16">Catalyzes the terminal and only committed step in triacylglycerol synthesis by using diacylglycerol and fatty acyl CoA as substrates.</text>
</comment>
<comment type="catalytic activity">
    <reaction evidence="15 16">
        <text>an acyl-CoA + a 1,2-diacyl-sn-glycerol = a triacyl-sn-glycerol + CoA</text>
        <dbReference type="Rhea" id="RHEA:10868"/>
        <dbReference type="ChEBI" id="CHEBI:17815"/>
        <dbReference type="ChEBI" id="CHEBI:57287"/>
        <dbReference type="ChEBI" id="CHEBI:58342"/>
        <dbReference type="ChEBI" id="CHEBI:64615"/>
        <dbReference type="EC" id="2.3.1.20"/>
    </reaction>
</comment>
<dbReference type="GO" id="GO:0004144">
    <property type="term" value="F:diacylglycerol O-acyltransferase activity"/>
    <property type="evidence" value="ECO:0007669"/>
    <property type="project" value="UniProtKB-UniRule"/>
</dbReference>
<dbReference type="PANTHER" id="PTHR12317">
    <property type="entry name" value="DIACYLGLYCEROL O-ACYLTRANSFERASE"/>
    <property type="match status" value="1"/>
</dbReference>
<dbReference type="GO" id="GO:0006071">
    <property type="term" value="P:glycerol metabolic process"/>
    <property type="evidence" value="ECO:0007669"/>
    <property type="project" value="UniProtKB-UniRule"/>
</dbReference>
<dbReference type="STRING" id="2004952.A0A2C5YYJ3"/>
<evidence type="ECO:0000313" key="18">
    <source>
        <dbReference type="Proteomes" id="UP000226431"/>
    </source>
</evidence>
<keyword evidence="6 16" id="KW-0444">Lipid biosynthesis</keyword>
<evidence type="ECO:0000256" key="15">
    <source>
        <dbReference type="ARBA" id="ARBA00048109"/>
    </source>
</evidence>
<keyword evidence="8 16" id="KW-0812">Transmembrane</keyword>
<evidence type="ECO:0000256" key="14">
    <source>
        <dbReference type="ARBA" id="ARBA00023315"/>
    </source>
</evidence>
<dbReference type="OrthoDB" id="264532at2759"/>
<evidence type="ECO:0000256" key="13">
    <source>
        <dbReference type="ARBA" id="ARBA00023136"/>
    </source>
</evidence>
<protein>
    <recommendedName>
        <fullName evidence="5 16">Diacylglycerol O-acyltransferase</fullName>
        <ecNumber evidence="5 16">2.3.1.20</ecNumber>
    </recommendedName>
</protein>
<dbReference type="Pfam" id="PF03982">
    <property type="entry name" value="DAGAT"/>
    <property type="match status" value="1"/>
</dbReference>
<keyword evidence="14 16" id="KW-0012">Acyltransferase</keyword>
<sequence length="406" mass="45491">MPNFPSSLLHDDKMKSQSNTLSTDVAPNHDDSSPCQHATMRLEPRAYPALQDIPGHGCHECEAWRAGGIRFVPLNIPWLRRAQTAALLFHCTAFMTLSFFFLVACAVPVLWPLIVPYLLWLMLSTNAIDGSLAGRSEWMRSLSLWKLVADYYPMKLHKTHELAPDRKYIMGYHPHGIISHGAWCAFATDALGFAHKFPGITNSLLTLESNFRIPIYRDWILGMGVRSVSKESICNILSKGGPDGSGQGRAVTIVVGGARESLEARPGKLKLVLKDRKGFVKLALRTGADLVPVIGFGENELYDQLCSKEHPFVYGLQQMVLKIFKFTVPALHGRGLLNYDYGLMPYRRPVNIVVGKPIRVDGAYGKDVPQEVIDRYHHLYLEELTRVFEAYKAPFSHGPIPELQIL</sequence>
<dbReference type="PANTHER" id="PTHR12317:SF0">
    <property type="entry name" value="ACYLTRANSFERASE"/>
    <property type="match status" value="1"/>
</dbReference>
<dbReference type="GO" id="GO:0019432">
    <property type="term" value="P:triglyceride biosynthetic process"/>
    <property type="evidence" value="ECO:0007669"/>
    <property type="project" value="UniProtKB-UniRule"/>
</dbReference>
<keyword evidence="7" id="KW-0808">Transferase</keyword>
<dbReference type="InterPro" id="IPR007130">
    <property type="entry name" value="DAGAT"/>
</dbReference>
<keyword evidence="9" id="KW-0319">Glycerol metabolism</keyword>
<dbReference type="CDD" id="cd07987">
    <property type="entry name" value="LPLAT_MGAT-like"/>
    <property type="match status" value="1"/>
</dbReference>
<evidence type="ECO:0000256" key="10">
    <source>
        <dbReference type="ARBA" id="ARBA00022824"/>
    </source>
</evidence>
<keyword evidence="10 16" id="KW-0256">Endoplasmic reticulum</keyword>
<gene>
    <name evidence="17" type="ORF">CDD80_4378</name>
</gene>
<comment type="caution">
    <text evidence="17">The sequence shown here is derived from an EMBL/GenBank/DDBJ whole genome shotgun (WGS) entry which is preliminary data.</text>
</comment>
<dbReference type="EC" id="2.3.1.20" evidence="5 16"/>
<reference evidence="17 18" key="1">
    <citation type="submission" date="2017-06" db="EMBL/GenBank/DDBJ databases">
        <title>Ant-infecting Ophiocordyceps genomes reveal a high diversity of potential behavioral manipulation genes and a possible major role for enterotoxins.</title>
        <authorList>
            <person name="De Bekker C."/>
            <person name="Evans H.C."/>
            <person name="Brachmann A."/>
            <person name="Hughes D.P."/>
        </authorList>
    </citation>
    <scope>NUCLEOTIDE SEQUENCE [LARGE SCALE GENOMIC DNA]</scope>
    <source>
        <strain evidence="17 18">Map16</strain>
    </source>
</reference>
<dbReference type="AlphaFoldDB" id="A0A2C5YYJ3"/>
<dbReference type="UniPathway" id="UPA00282"/>
<evidence type="ECO:0000313" key="17">
    <source>
        <dbReference type="EMBL" id="PHH72693.1"/>
    </source>
</evidence>
<accession>A0A2C5YYJ3</accession>
<proteinExistence type="inferred from homology"/>
<comment type="pathway">
    <text evidence="2 16">Glycerolipid metabolism; triacylglycerol biosynthesis.</text>
</comment>
<comment type="subcellular location">
    <subcellularLocation>
        <location evidence="1 16">Endoplasmic reticulum membrane</location>
        <topology evidence="1 16">Multi-pass membrane protein</topology>
    </subcellularLocation>
</comment>
<dbReference type="Proteomes" id="UP000226431">
    <property type="component" value="Unassembled WGS sequence"/>
</dbReference>